<proteinExistence type="predicted"/>
<name>A0ABS4K652_9CLOT</name>
<accession>A0ABS4K652</accession>
<evidence type="ECO:0000313" key="1">
    <source>
        <dbReference type="EMBL" id="MBP2023263.1"/>
    </source>
</evidence>
<comment type="caution">
    <text evidence="1">The sequence shown here is derived from an EMBL/GenBank/DDBJ whole genome shotgun (WGS) entry which is preliminary data.</text>
</comment>
<dbReference type="InterPro" id="IPR036866">
    <property type="entry name" value="RibonucZ/Hydroxyglut_hydro"/>
</dbReference>
<organism evidence="1 2">
    <name type="scientific">Clostridium punense</name>
    <dbReference type="NCBI Taxonomy" id="1054297"/>
    <lineage>
        <taxon>Bacteria</taxon>
        <taxon>Bacillati</taxon>
        <taxon>Bacillota</taxon>
        <taxon>Clostridia</taxon>
        <taxon>Eubacteriales</taxon>
        <taxon>Clostridiaceae</taxon>
        <taxon>Clostridium</taxon>
    </lineage>
</organism>
<dbReference type="Pfam" id="PF13483">
    <property type="entry name" value="Lactamase_B_3"/>
    <property type="match status" value="1"/>
</dbReference>
<protein>
    <submittedName>
        <fullName evidence="1">L-ascorbate metabolism protein UlaG (Beta-lactamase superfamily)</fullName>
    </submittedName>
</protein>
<sequence length="245" mass="28579">MSDIKAKIHYIYHSGFTLETDNAFLIFDYYKHPNSNEALASEDVLTPENLKSKKKVLIFSSHSHGDHFNSEILKWQQYSNNTEYILSCDIEIKDMKPNYTIISEGEEKFIKGVYVKAYGSTDIGISFLVKIDGLTIFHAGDLNWWHWKEDSLEERNLAEKAFKENMKTIKAQQNNIDIAFFPVDSRLEEFYYIGGEYFIKELHPKLLIPMHFGDDFSATKNFAEKFKLPQTTCIEITHGFQEILY</sequence>
<dbReference type="PANTHER" id="PTHR42967:SF1">
    <property type="entry name" value="MBL FOLD METALLO-HYDROLASE"/>
    <property type="match status" value="1"/>
</dbReference>
<dbReference type="Gene3D" id="3.60.15.10">
    <property type="entry name" value="Ribonuclease Z/Hydroxyacylglutathione hydrolase-like"/>
    <property type="match status" value="1"/>
</dbReference>
<reference evidence="1 2" key="1">
    <citation type="submission" date="2021-03" db="EMBL/GenBank/DDBJ databases">
        <title>Genomic Encyclopedia of Type Strains, Phase IV (KMG-IV): sequencing the most valuable type-strain genomes for metagenomic binning, comparative biology and taxonomic classification.</title>
        <authorList>
            <person name="Goeker M."/>
        </authorList>
    </citation>
    <scope>NUCLEOTIDE SEQUENCE [LARGE SCALE GENOMIC DNA]</scope>
    <source>
        <strain evidence="1 2">DSM 28650</strain>
    </source>
</reference>
<dbReference type="Proteomes" id="UP001519308">
    <property type="component" value="Unassembled WGS sequence"/>
</dbReference>
<dbReference type="PANTHER" id="PTHR42967">
    <property type="entry name" value="METAL DEPENDENT HYDROLASE"/>
    <property type="match status" value="1"/>
</dbReference>
<dbReference type="SUPFAM" id="SSF56281">
    <property type="entry name" value="Metallo-hydrolase/oxidoreductase"/>
    <property type="match status" value="1"/>
</dbReference>
<gene>
    <name evidence="1" type="ORF">J2Z44_003100</name>
</gene>
<dbReference type="EMBL" id="JAGGLL010000026">
    <property type="protein sequence ID" value="MBP2023263.1"/>
    <property type="molecule type" value="Genomic_DNA"/>
</dbReference>
<keyword evidence="2" id="KW-1185">Reference proteome</keyword>
<evidence type="ECO:0000313" key="2">
    <source>
        <dbReference type="Proteomes" id="UP001519308"/>
    </source>
</evidence>
<dbReference type="RefSeq" id="WP_021283515.1">
    <property type="nucleotide sequence ID" value="NZ_JAGGLL010000026.1"/>
</dbReference>